<feature type="transmembrane region" description="Helical" evidence="1">
    <location>
        <begin position="150"/>
        <end position="170"/>
    </location>
</feature>
<feature type="transmembrane region" description="Helical" evidence="1">
    <location>
        <begin position="32"/>
        <end position="51"/>
    </location>
</feature>
<feature type="transmembrane region" description="Helical" evidence="1">
    <location>
        <begin position="88"/>
        <end position="105"/>
    </location>
</feature>
<dbReference type="RefSeq" id="WP_125321629.1">
    <property type="nucleotide sequence ID" value="NZ_AP024889.1"/>
</dbReference>
<reference evidence="2 3" key="1">
    <citation type="submission" date="2018-12" db="EMBL/GenBank/DDBJ databases">
        <title>Genomic taxonomy of the Vibrionaceae family.</title>
        <authorList>
            <person name="Gomez-Gil B."/>
            <person name="Enciso-Ibarra K."/>
        </authorList>
    </citation>
    <scope>NUCLEOTIDE SEQUENCE [LARGE SCALE GENOMIC DNA]</scope>
    <source>
        <strain evidence="2 3">CAIM 594</strain>
    </source>
</reference>
<protein>
    <submittedName>
        <fullName evidence="2">Uncharacterized protein</fullName>
    </submittedName>
</protein>
<keyword evidence="1" id="KW-1133">Transmembrane helix</keyword>
<comment type="caution">
    <text evidence="2">The sequence shown here is derived from an EMBL/GenBank/DDBJ whole genome shotgun (WGS) entry which is preliminary data.</text>
</comment>
<dbReference type="AlphaFoldDB" id="A0A427U2R1"/>
<dbReference type="OrthoDB" id="1376337at2"/>
<dbReference type="EMBL" id="RSFA01000048">
    <property type="protein sequence ID" value="RSD30905.1"/>
    <property type="molecule type" value="Genomic_DNA"/>
</dbReference>
<name>A0A427U2R1_9VIBR</name>
<sequence>MKEIMIPPLSTALFLILSLVYASGYYHVVQSSMWLTLLLTILLPLVFWPLVKPVDNSGEIKRILWLESGFNLICFLMVAQWIDTPYLDNALMIFFIVQAGGFIWVQLKKQAYLSIVISICLAGAIAQWIYAGLVTQNFGNAELLLLGTPVSWQLKVIYGAWLVQLLFVEYKHILPKMTLSTLHIASYIIAIFANDFFHARIITASHFLFLSLCFDFKSPNWGGKNFVRLEKVAVIVSSKQAQWLIPRLMLTLCIVSICTLFN</sequence>
<feature type="transmembrane region" description="Helical" evidence="1">
    <location>
        <begin position="112"/>
        <end position="130"/>
    </location>
</feature>
<feature type="transmembrane region" description="Helical" evidence="1">
    <location>
        <begin position="244"/>
        <end position="261"/>
    </location>
</feature>
<organism evidence="2 3">
    <name type="scientific">Vibrio pectenicida</name>
    <dbReference type="NCBI Taxonomy" id="62763"/>
    <lineage>
        <taxon>Bacteria</taxon>
        <taxon>Pseudomonadati</taxon>
        <taxon>Pseudomonadota</taxon>
        <taxon>Gammaproteobacteria</taxon>
        <taxon>Vibrionales</taxon>
        <taxon>Vibrionaceae</taxon>
        <taxon>Vibrio</taxon>
    </lineage>
</organism>
<gene>
    <name evidence="2" type="ORF">EJA03_11415</name>
</gene>
<evidence type="ECO:0000256" key="1">
    <source>
        <dbReference type="SAM" id="Phobius"/>
    </source>
</evidence>
<accession>A0A427U2R1</accession>
<proteinExistence type="predicted"/>
<keyword evidence="1" id="KW-0472">Membrane</keyword>
<feature type="transmembrane region" description="Helical" evidence="1">
    <location>
        <begin position="63"/>
        <end position="82"/>
    </location>
</feature>
<keyword evidence="3" id="KW-1185">Reference proteome</keyword>
<evidence type="ECO:0000313" key="2">
    <source>
        <dbReference type="EMBL" id="RSD30905.1"/>
    </source>
</evidence>
<keyword evidence="1" id="KW-0812">Transmembrane</keyword>
<feature type="transmembrane region" description="Helical" evidence="1">
    <location>
        <begin position="182"/>
        <end position="202"/>
    </location>
</feature>
<evidence type="ECO:0000313" key="3">
    <source>
        <dbReference type="Proteomes" id="UP000269041"/>
    </source>
</evidence>
<dbReference type="Proteomes" id="UP000269041">
    <property type="component" value="Unassembled WGS sequence"/>
</dbReference>